<dbReference type="RefSeq" id="WP_134338057.1">
    <property type="nucleotide sequence ID" value="NZ_BMCZ01000008.1"/>
</dbReference>
<dbReference type="Proteomes" id="UP000297248">
    <property type="component" value="Unassembled WGS sequence"/>
</dbReference>
<dbReference type="Proteomes" id="UP000583101">
    <property type="component" value="Unassembled WGS sequence"/>
</dbReference>
<evidence type="ECO:0000313" key="4">
    <source>
        <dbReference type="Proteomes" id="UP000583101"/>
    </source>
</evidence>
<reference evidence="2 3" key="1">
    <citation type="journal article" date="2016" name="Int. J. Syst. Evol. Microbiol.">
        <title>Proposal of Mucilaginibacter phyllosphaerae sp. nov. isolated from the phyllosphere of Galium album.</title>
        <authorList>
            <person name="Aydogan E.L."/>
            <person name="Busse H.J."/>
            <person name="Moser G."/>
            <person name="Muller C."/>
            <person name="Kampfer P."/>
            <person name="Glaeser S.P."/>
        </authorList>
    </citation>
    <scope>NUCLEOTIDE SEQUENCE [LARGE SCALE GENOMIC DNA]</scope>
    <source>
        <strain evidence="2 3">PP-F2FG21</strain>
    </source>
</reference>
<evidence type="ECO:0000313" key="2">
    <source>
        <dbReference type="EMBL" id="TEW63833.1"/>
    </source>
</evidence>
<dbReference type="AlphaFoldDB" id="A0A4Y8A607"/>
<name>A0A4Y8A607_9SPHI</name>
<dbReference type="EMBL" id="SNQG01000008">
    <property type="protein sequence ID" value="TEW63833.1"/>
    <property type="molecule type" value="Genomic_DNA"/>
</dbReference>
<sequence>METPIRDIHELQMEIGRLKNLEAEQSVALKARFSGPAAIFSTAMSLFPGSATVDGVKSAGFFNQDFLGLISRFALPIALNKTLFRKSNFIVKTLVGILSQKASHYISEDNVSGVWGKAKGVINNLFKKKEKVTVKEPLPAVVTPGDVPPYQPY</sequence>
<protein>
    <submittedName>
        <fullName evidence="2">Uncharacterized protein</fullName>
    </submittedName>
</protein>
<dbReference type="EMBL" id="JACIEG010000008">
    <property type="protein sequence ID" value="MBB3971098.1"/>
    <property type="molecule type" value="Genomic_DNA"/>
</dbReference>
<comment type="caution">
    <text evidence="2">The sequence shown here is derived from an EMBL/GenBank/DDBJ whole genome shotgun (WGS) entry which is preliminary data.</text>
</comment>
<reference evidence="2" key="2">
    <citation type="submission" date="2019-03" db="EMBL/GenBank/DDBJ databases">
        <authorList>
            <person name="Yan Y.-Q."/>
            <person name="Du Z.-J."/>
        </authorList>
    </citation>
    <scope>NUCLEOTIDE SEQUENCE</scope>
    <source>
        <strain evidence="2">PP-F2FG21</strain>
    </source>
</reference>
<evidence type="ECO:0000313" key="1">
    <source>
        <dbReference type="EMBL" id="MBB3971098.1"/>
    </source>
</evidence>
<accession>A0A4Y8A607</accession>
<organism evidence="2 3">
    <name type="scientific">Mucilaginibacter phyllosphaerae</name>
    <dbReference type="NCBI Taxonomy" id="1812349"/>
    <lineage>
        <taxon>Bacteria</taxon>
        <taxon>Pseudomonadati</taxon>
        <taxon>Bacteroidota</taxon>
        <taxon>Sphingobacteriia</taxon>
        <taxon>Sphingobacteriales</taxon>
        <taxon>Sphingobacteriaceae</taxon>
        <taxon>Mucilaginibacter</taxon>
    </lineage>
</organism>
<evidence type="ECO:0000313" key="3">
    <source>
        <dbReference type="Proteomes" id="UP000297248"/>
    </source>
</evidence>
<proteinExistence type="predicted"/>
<dbReference type="OrthoDB" id="709278at2"/>
<reference evidence="1 4" key="3">
    <citation type="submission" date="2020-08" db="EMBL/GenBank/DDBJ databases">
        <title>Genomic Encyclopedia of Type Strains, Phase IV (KMG-IV): sequencing the most valuable type-strain genomes for metagenomic binning, comparative biology and taxonomic classification.</title>
        <authorList>
            <person name="Goeker M."/>
        </authorList>
    </citation>
    <scope>NUCLEOTIDE SEQUENCE [LARGE SCALE GENOMIC DNA]</scope>
    <source>
        <strain evidence="1 4">DSM 100995</strain>
    </source>
</reference>
<gene>
    <name evidence="2" type="ORF">E2R65_18890</name>
    <name evidence="1" type="ORF">GGR35_003725</name>
</gene>
<keyword evidence="4" id="KW-1185">Reference proteome</keyword>